<dbReference type="Pfam" id="PF01479">
    <property type="entry name" value="S4"/>
    <property type="match status" value="1"/>
</dbReference>
<evidence type="ECO:0000313" key="6">
    <source>
        <dbReference type="Proteomes" id="UP000008748"/>
    </source>
</evidence>
<dbReference type="NCBIfam" id="TIGR00478">
    <property type="entry name" value="tly"/>
    <property type="match status" value="1"/>
</dbReference>
<evidence type="ECO:0000259" key="4">
    <source>
        <dbReference type="SMART" id="SM00363"/>
    </source>
</evidence>
<comment type="similarity">
    <text evidence="2">Belongs to the TlyA family.</text>
</comment>
<dbReference type="GO" id="GO:0003723">
    <property type="term" value="F:RNA binding"/>
    <property type="evidence" value="ECO:0007669"/>
    <property type="project" value="UniProtKB-KW"/>
</dbReference>
<evidence type="ECO:0000256" key="3">
    <source>
        <dbReference type="PROSITE-ProRule" id="PRU00182"/>
    </source>
</evidence>
<dbReference type="SMART" id="SM00363">
    <property type="entry name" value="S4"/>
    <property type="match status" value="1"/>
</dbReference>
<accession>J1J3L9</accession>
<evidence type="ECO:0000256" key="1">
    <source>
        <dbReference type="ARBA" id="ARBA00022884"/>
    </source>
</evidence>
<gene>
    <name evidence="5" type="ORF">ME7_00261</name>
</gene>
<dbReference type="InterPro" id="IPR047048">
    <property type="entry name" value="TlyA"/>
</dbReference>
<dbReference type="GO" id="GO:0032259">
    <property type="term" value="P:methylation"/>
    <property type="evidence" value="ECO:0007669"/>
    <property type="project" value="InterPro"/>
</dbReference>
<dbReference type="AlphaFoldDB" id="J1J3L9"/>
<dbReference type="CDD" id="cd02440">
    <property type="entry name" value="AdoMet_MTases"/>
    <property type="match status" value="1"/>
</dbReference>
<sequence>MVAGKRLDIFLVERNFFKTRSRARDAVIRKTVKVNGEIILKAGQIVSDDAEIIVCDPAQNYVSRAALKLISALDTFPIITDKVTALDIGASTGGFTQVLLERGAAHVIAVDVGHHQLDTRLSNNDAITLLEGLNVRDLKSEHLGGRKINLIVSDVSFISLKLALPPVLSLAEKGAQAVLLVKPQFEVGRQHLGKRGVLKDPSIAKQTAEELFNWLNTQSGWSAKALLPSPIVGGDGNVEYLLFGEKQQ</sequence>
<dbReference type="InterPro" id="IPR002877">
    <property type="entry name" value="RNA_MeTrfase_FtsJ_dom"/>
</dbReference>
<dbReference type="PANTHER" id="PTHR32319">
    <property type="entry name" value="BACTERIAL HEMOLYSIN-LIKE PROTEIN"/>
    <property type="match status" value="1"/>
</dbReference>
<dbReference type="SUPFAM" id="SSF53335">
    <property type="entry name" value="S-adenosyl-L-methionine-dependent methyltransferases"/>
    <property type="match status" value="1"/>
</dbReference>
<comment type="caution">
    <text evidence="5">The sequence shown here is derived from an EMBL/GenBank/DDBJ whole genome shotgun (WGS) entry which is preliminary data.</text>
</comment>
<dbReference type="PROSITE" id="PS50889">
    <property type="entry name" value="S4"/>
    <property type="match status" value="1"/>
</dbReference>
<dbReference type="Gene3D" id="3.40.50.150">
    <property type="entry name" value="Vaccinia Virus protein VP39"/>
    <property type="match status" value="1"/>
</dbReference>
<reference evidence="5 6" key="1">
    <citation type="submission" date="2012-03" db="EMBL/GenBank/DDBJ databases">
        <title>The Genome Sequence of Bartonella birtlesii LL-WM9.</title>
        <authorList>
            <consortium name="The Broad Institute Genome Sequencing Platform"/>
            <consortium name="The Broad Institute Genome Sequencing Center for Infectious Disease"/>
            <person name="Feldgarden M."/>
            <person name="Kirby J."/>
            <person name="Kosoy M."/>
            <person name="Birtles R."/>
            <person name="Probert W.S."/>
            <person name="Chiaraviglio L."/>
            <person name="Young S.K."/>
            <person name="Zeng Q."/>
            <person name="Gargeya S."/>
            <person name="Fitzgerald M."/>
            <person name="Haas B."/>
            <person name="Abouelleil A."/>
            <person name="Alvarado L."/>
            <person name="Arachchi H.M."/>
            <person name="Berlin A."/>
            <person name="Chapman S.B."/>
            <person name="Gearin G."/>
            <person name="Goldberg J."/>
            <person name="Griggs A."/>
            <person name="Gujja S."/>
            <person name="Hansen M."/>
            <person name="Heiman D."/>
            <person name="Howarth C."/>
            <person name="Larimer J."/>
            <person name="Lui A."/>
            <person name="MacDonald P.J.P."/>
            <person name="McCowen C."/>
            <person name="Montmayeur A."/>
            <person name="Murphy C."/>
            <person name="Neiman D."/>
            <person name="Pearson M."/>
            <person name="Priest M."/>
            <person name="Roberts A."/>
            <person name="Saif S."/>
            <person name="Shea T."/>
            <person name="Sisk P."/>
            <person name="Stolte C."/>
            <person name="Sykes S."/>
            <person name="Wortman J."/>
            <person name="Nusbaum C."/>
            <person name="Birren B."/>
        </authorList>
    </citation>
    <scope>NUCLEOTIDE SEQUENCE [LARGE SCALE GENOMIC DNA]</scope>
    <source>
        <strain evidence="5 6">LL-WM9</strain>
    </source>
</reference>
<dbReference type="Gene3D" id="3.10.290.10">
    <property type="entry name" value="RNA-binding S4 domain"/>
    <property type="match status" value="1"/>
</dbReference>
<dbReference type="SUPFAM" id="SSF55174">
    <property type="entry name" value="Alpha-L RNA-binding motif"/>
    <property type="match status" value="1"/>
</dbReference>
<keyword evidence="1 3" id="KW-0694">RNA-binding</keyword>
<dbReference type="RefSeq" id="WP_006589193.1">
    <property type="nucleotide sequence ID" value="NZ_JH725076.1"/>
</dbReference>
<dbReference type="HOGENOM" id="CLU_058015_1_0_5"/>
<organism evidence="5 6">
    <name type="scientific">Bartonella birtlesii LL-WM9</name>
    <dbReference type="NCBI Taxonomy" id="1094552"/>
    <lineage>
        <taxon>Bacteria</taxon>
        <taxon>Pseudomonadati</taxon>
        <taxon>Pseudomonadota</taxon>
        <taxon>Alphaproteobacteria</taxon>
        <taxon>Hyphomicrobiales</taxon>
        <taxon>Bartonellaceae</taxon>
        <taxon>Bartonella</taxon>
    </lineage>
</organism>
<dbReference type="Proteomes" id="UP000008748">
    <property type="component" value="Unassembled WGS sequence"/>
</dbReference>
<dbReference type="PATRIC" id="fig|1094552.3.peg.269"/>
<evidence type="ECO:0000256" key="2">
    <source>
        <dbReference type="ARBA" id="ARBA00029460"/>
    </source>
</evidence>
<dbReference type="PANTHER" id="PTHR32319:SF0">
    <property type="entry name" value="BACTERIAL HEMOLYSIN-LIKE PROTEIN"/>
    <property type="match status" value="1"/>
</dbReference>
<dbReference type="InterPro" id="IPR002942">
    <property type="entry name" value="S4_RNA-bd"/>
</dbReference>
<protein>
    <submittedName>
        <fullName evidence="5">Hemolysin TlyA family protein</fullName>
    </submittedName>
</protein>
<dbReference type="PIRSF" id="PIRSF005578">
    <property type="entry name" value="TlyA"/>
    <property type="match status" value="1"/>
</dbReference>
<name>J1J3L9_9HYPH</name>
<dbReference type="Pfam" id="PF01728">
    <property type="entry name" value="FtsJ"/>
    <property type="match status" value="1"/>
</dbReference>
<dbReference type="InterPro" id="IPR036986">
    <property type="entry name" value="S4_RNA-bd_sf"/>
</dbReference>
<dbReference type="CDD" id="cd00165">
    <property type="entry name" value="S4"/>
    <property type="match status" value="1"/>
</dbReference>
<evidence type="ECO:0000313" key="5">
    <source>
        <dbReference type="EMBL" id="EJF78270.1"/>
    </source>
</evidence>
<dbReference type="EMBL" id="AIMC01000001">
    <property type="protein sequence ID" value="EJF78270.1"/>
    <property type="molecule type" value="Genomic_DNA"/>
</dbReference>
<dbReference type="InterPro" id="IPR029063">
    <property type="entry name" value="SAM-dependent_MTases_sf"/>
</dbReference>
<proteinExistence type="inferred from homology"/>
<feature type="domain" description="RNA-binding S4" evidence="4">
    <location>
        <begin position="5"/>
        <end position="70"/>
    </location>
</feature>
<keyword evidence="6" id="KW-1185">Reference proteome</keyword>
<dbReference type="InterPro" id="IPR004538">
    <property type="entry name" value="Hemolysin_A/TlyA"/>
</dbReference>
<dbReference type="GO" id="GO:0008168">
    <property type="term" value="F:methyltransferase activity"/>
    <property type="evidence" value="ECO:0007669"/>
    <property type="project" value="InterPro"/>
</dbReference>